<dbReference type="FunFam" id="3.40.50.880:FF:000003">
    <property type="entry name" value="Anthranilate synthase component II"/>
    <property type="match status" value="1"/>
</dbReference>
<dbReference type="GO" id="GO:0046820">
    <property type="term" value="F:4-amino-4-deoxychorismate synthase activity"/>
    <property type="evidence" value="ECO:0007669"/>
    <property type="project" value="UniProtKB-EC"/>
</dbReference>
<feature type="domain" description="Anthranilate synthase component I N-terminal" evidence="7">
    <location>
        <begin position="215"/>
        <end position="356"/>
    </location>
</feature>
<dbReference type="EC" id="2.6.1.85" evidence="2"/>
<dbReference type="SUPFAM" id="SSF56322">
    <property type="entry name" value="ADC synthase"/>
    <property type="match status" value="1"/>
</dbReference>
<feature type="domain" description="Glutamine amidotransferase" evidence="5">
    <location>
        <begin position="10"/>
        <end position="191"/>
    </location>
</feature>
<evidence type="ECO:0000256" key="4">
    <source>
        <dbReference type="ARBA" id="ARBA00022962"/>
    </source>
</evidence>
<dbReference type="Proteomes" id="UP000654947">
    <property type="component" value="Unassembled WGS sequence"/>
</dbReference>
<dbReference type="PROSITE" id="PS51273">
    <property type="entry name" value="GATASE_TYPE_1"/>
    <property type="match status" value="1"/>
</dbReference>
<dbReference type="Pfam" id="PF04715">
    <property type="entry name" value="Anth_synt_I_N"/>
    <property type="match status" value="1"/>
</dbReference>
<keyword evidence="4" id="KW-0315">Glutamine amidotransferase</keyword>
<dbReference type="Pfam" id="PF00425">
    <property type="entry name" value="Chorismate_bind"/>
    <property type="match status" value="1"/>
</dbReference>
<dbReference type="GO" id="GO:0000162">
    <property type="term" value="P:L-tryptophan biosynthetic process"/>
    <property type="evidence" value="ECO:0007669"/>
    <property type="project" value="TreeGrafter"/>
</dbReference>
<dbReference type="CDD" id="cd01743">
    <property type="entry name" value="GATase1_Anthranilate_Synthase"/>
    <property type="match status" value="1"/>
</dbReference>
<evidence type="ECO:0000256" key="1">
    <source>
        <dbReference type="ARBA" id="ARBA00005970"/>
    </source>
</evidence>
<evidence type="ECO:0000313" key="9">
    <source>
        <dbReference type="Proteomes" id="UP000654947"/>
    </source>
</evidence>
<dbReference type="AlphaFoldDB" id="A0A918XJU3"/>
<dbReference type="InterPro" id="IPR029062">
    <property type="entry name" value="Class_I_gatase-like"/>
</dbReference>
<dbReference type="InterPro" id="IPR005801">
    <property type="entry name" value="ADC_synthase"/>
</dbReference>
<dbReference type="InterPro" id="IPR005802">
    <property type="entry name" value="ADC_synth_comp_1"/>
</dbReference>
<dbReference type="GO" id="GO:0005737">
    <property type="term" value="C:cytoplasm"/>
    <property type="evidence" value="ECO:0007669"/>
    <property type="project" value="TreeGrafter"/>
</dbReference>
<feature type="domain" description="Chorismate-utilising enzyme C-terminal" evidence="6">
    <location>
        <begin position="419"/>
        <end position="673"/>
    </location>
</feature>
<evidence type="ECO:0000313" key="8">
    <source>
        <dbReference type="EMBL" id="GHD35721.1"/>
    </source>
</evidence>
<dbReference type="InterPro" id="IPR019999">
    <property type="entry name" value="Anth_synth_I-like"/>
</dbReference>
<keyword evidence="3" id="KW-0808">Transferase</keyword>
<dbReference type="PRINTS" id="PR00096">
    <property type="entry name" value="GATASE"/>
</dbReference>
<dbReference type="Gene3D" id="3.60.120.10">
    <property type="entry name" value="Anthranilate synthase"/>
    <property type="match status" value="1"/>
</dbReference>
<dbReference type="Gene3D" id="3.40.50.880">
    <property type="match status" value="1"/>
</dbReference>
<dbReference type="PANTHER" id="PTHR11236">
    <property type="entry name" value="AMINOBENZOATE/ANTHRANILATE SYNTHASE"/>
    <property type="match status" value="1"/>
</dbReference>
<comment type="caution">
    <text evidence="8">The sequence shown here is derived from an EMBL/GenBank/DDBJ whole genome shotgun (WGS) entry which is preliminary data.</text>
</comment>
<dbReference type="GO" id="GO:0008153">
    <property type="term" value="P:4-aminobenzoate biosynthetic process"/>
    <property type="evidence" value="ECO:0007669"/>
    <property type="project" value="TreeGrafter"/>
</dbReference>
<dbReference type="PANTHER" id="PTHR11236:SF18">
    <property type="entry name" value="AMINODEOXYCHORISMATE SYNTHASE"/>
    <property type="match status" value="1"/>
</dbReference>
<dbReference type="RefSeq" id="WP_193518580.1">
    <property type="nucleotide sequence ID" value="NZ_BMXL01000035.1"/>
</dbReference>
<dbReference type="GO" id="GO:0009396">
    <property type="term" value="P:folic acid-containing compound biosynthetic process"/>
    <property type="evidence" value="ECO:0007669"/>
    <property type="project" value="InterPro"/>
</dbReference>
<accession>A0A918XJU3</accession>
<dbReference type="InterPro" id="IPR015890">
    <property type="entry name" value="Chorismate_C"/>
</dbReference>
<comment type="similarity">
    <text evidence="1">In the C-terminal section; belongs to the anthranilate synthase component I family.</text>
</comment>
<dbReference type="SUPFAM" id="SSF52317">
    <property type="entry name" value="Class I glutamine amidotransferase-like"/>
    <property type="match status" value="1"/>
</dbReference>
<dbReference type="EMBL" id="BMXL01000035">
    <property type="protein sequence ID" value="GHD35721.1"/>
    <property type="molecule type" value="Genomic_DNA"/>
</dbReference>
<organism evidence="8 9">
    <name type="scientific">Nocardiopsis kunsanensis</name>
    <dbReference type="NCBI Taxonomy" id="141693"/>
    <lineage>
        <taxon>Bacteria</taxon>
        <taxon>Bacillati</taxon>
        <taxon>Actinomycetota</taxon>
        <taxon>Actinomycetes</taxon>
        <taxon>Streptosporangiales</taxon>
        <taxon>Nocardiopsidaceae</taxon>
        <taxon>Nocardiopsis</taxon>
    </lineage>
</organism>
<name>A0A918XJU3_9ACTN</name>
<evidence type="ECO:0000259" key="5">
    <source>
        <dbReference type="Pfam" id="PF00117"/>
    </source>
</evidence>
<dbReference type="NCBIfam" id="TIGR00566">
    <property type="entry name" value="trpG_papA"/>
    <property type="match status" value="1"/>
</dbReference>
<evidence type="ECO:0000256" key="2">
    <source>
        <dbReference type="ARBA" id="ARBA00013139"/>
    </source>
</evidence>
<sequence length="692" mass="76389">MTIPTTSEVLIVDNYDSFTYNLAQQVAQCTGNWPTVVRNDVPLDSIDWERITHVILSPGPGAPDAPKDVGICADILKRVTVPVLGVCLGHQLMATHFGGRVTRAAEPMHGRVSTIQQDGDALFAGLPPTLDVVRYHSLAVSEVPPALQVTASTRDGVVMGLRHVDRPLWGVQFHPESILSQWGLQIITNFLAVDSAEAGGSANGWWVDVRRVRKDLSPAVVYEALYKDDEKSFWLDSNSDDSRSEMSVMGSCEGILSHVLSYHAESRTTLREFANGHREQVDGDIFQVVEDELTRFDCLRWPQTTTDFYLGYVGYLGYGLKADTCAVADPSPSALPDSRLTFVERAVVFDHSNGEFLLLALRSNDPGSLLDVTSKEWLEHTEKRIFDLEKCQPSGEVLPPADLPDDSTLESELKFRHDRHSYIEKIRESQELIGAGESYEICLTNMLEFPRRVDPYETYSLLRKYAQVPYGAFLRYDDFSVLSASPECFLTVDADGSVETRPIKGTRPRGRTEEEDQLLKKGLLSAEKDQAENLMIVDLMRNDLNSVCREGSVHVPTLFDVESFPSVHQLISTVRGSLHPGSSPIECLRAAFPGGSMTGAPKVRTLQIIDELEEGPRGIYSGAIGWISLSGALALNIVIRSVIVERDRATFGVGGAITQLSDPELEYQETLIKSRLAAAALFEAAADKQTES</sequence>
<evidence type="ECO:0000259" key="6">
    <source>
        <dbReference type="Pfam" id="PF00425"/>
    </source>
</evidence>
<dbReference type="InterPro" id="IPR006221">
    <property type="entry name" value="TrpG/PapA_dom"/>
</dbReference>
<dbReference type="PRINTS" id="PR00099">
    <property type="entry name" value="CPSGATASE"/>
</dbReference>
<dbReference type="PRINTS" id="PR00097">
    <property type="entry name" value="ANTSNTHASEII"/>
</dbReference>
<gene>
    <name evidence="8" type="ORF">GCM10007147_42430</name>
</gene>
<keyword evidence="9" id="KW-1185">Reference proteome</keyword>
<reference evidence="8 9" key="1">
    <citation type="journal article" date="2014" name="Int. J. Syst. Evol. Microbiol.">
        <title>Complete genome sequence of Corynebacterium casei LMG S-19264T (=DSM 44701T), isolated from a smear-ripened cheese.</title>
        <authorList>
            <consortium name="US DOE Joint Genome Institute (JGI-PGF)"/>
            <person name="Walter F."/>
            <person name="Albersmeier A."/>
            <person name="Kalinowski J."/>
            <person name="Ruckert C."/>
        </authorList>
    </citation>
    <scope>NUCLEOTIDE SEQUENCE [LARGE SCALE GENOMIC DNA]</scope>
    <source>
        <strain evidence="8 9">KCTC 19473</strain>
    </source>
</reference>
<dbReference type="Pfam" id="PF00117">
    <property type="entry name" value="GATase"/>
    <property type="match status" value="1"/>
</dbReference>
<proteinExistence type="inferred from homology"/>
<dbReference type="InterPro" id="IPR006805">
    <property type="entry name" value="Anth_synth_I_N"/>
</dbReference>
<evidence type="ECO:0000259" key="7">
    <source>
        <dbReference type="Pfam" id="PF04715"/>
    </source>
</evidence>
<protein>
    <recommendedName>
        <fullName evidence="2">aminodeoxychorismate synthase</fullName>
        <ecNumber evidence="2">2.6.1.85</ecNumber>
    </recommendedName>
</protein>
<evidence type="ECO:0000256" key="3">
    <source>
        <dbReference type="ARBA" id="ARBA00022679"/>
    </source>
</evidence>
<dbReference type="InterPro" id="IPR017926">
    <property type="entry name" value="GATASE"/>
</dbReference>
<dbReference type="NCBIfam" id="TIGR00553">
    <property type="entry name" value="pabB"/>
    <property type="match status" value="1"/>
</dbReference>